<evidence type="ECO:0000313" key="1">
    <source>
        <dbReference type="EMBL" id="KKM60870.1"/>
    </source>
</evidence>
<gene>
    <name evidence="1" type="ORF">LCGC14_1537460</name>
</gene>
<dbReference type="SUPFAM" id="SSF52540">
    <property type="entry name" value="P-loop containing nucleoside triphosphate hydrolases"/>
    <property type="match status" value="1"/>
</dbReference>
<organism evidence="1">
    <name type="scientific">marine sediment metagenome</name>
    <dbReference type="NCBI Taxonomy" id="412755"/>
    <lineage>
        <taxon>unclassified sequences</taxon>
        <taxon>metagenomes</taxon>
        <taxon>ecological metagenomes</taxon>
    </lineage>
</organism>
<proteinExistence type="predicted"/>
<name>A0A0F9L9Z2_9ZZZZ</name>
<dbReference type="AlphaFoldDB" id="A0A0F9L9Z2"/>
<dbReference type="EMBL" id="LAZR01011593">
    <property type="protein sequence ID" value="KKM60870.1"/>
    <property type="molecule type" value="Genomic_DNA"/>
</dbReference>
<dbReference type="Gene3D" id="3.40.50.300">
    <property type="entry name" value="P-loop containing nucleotide triphosphate hydrolases"/>
    <property type="match status" value="1"/>
</dbReference>
<dbReference type="InterPro" id="IPR027417">
    <property type="entry name" value="P-loop_NTPase"/>
</dbReference>
<reference evidence="1" key="1">
    <citation type="journal article" date="2015" name="Nature">
        <title>Complex archaea that bridge the gap between prokaryotes and eukaryotes.</title>
        <authorList>
            <person name="Spang A."/>
            <person name="Saw J.H."/>
            <person name="Jorgensen S.L."/>
            <person name="Zaremba-Niedzwiedzka K."/>
            <person name="Martijn J."/>
            <person name="Lind A.E."/>
            <person name="van Eijk R."/>
            <person name="Schleper C."/>
            <person name="Guy L."/>
            <person name="Ettema T.J."/>
        </authorList>
    </citation>
    <scope>NUCLEOTIDE SEQUENCE</scope>
</reference>
<sequence length="345" mass="40705">MSQDQILCISYFDQIMGPSTLYSSEILSKSLNTPNLDRILEFNDEEGTFIFAYRKYQTVNHLFYIDSDLARGGKELLMITYMIRAAIFKDEIVDVFKYLDSKEPILEDFASELKDLKDIPSILHLKKSAYSEEFVLELANEDLKTNFLEIFNRYFKRLVPKFQLDTPIRGRSHLKKVFILGAPQVGKTTLLKNIELIQFLNVKRNDLPSRIYEVLVENIEVLKYNDELEEFACKEYENLEKCTIMAQAFILLFNLSDKNSIYQTKEIFQIVDDKRLEIEKGPIPILIIGNKFHDKEEFQPDFIHKIFEIEKFRELGVKIKYYALNILTEDEKIMKLVRWIIKQIV</sequence>
<comment type="caution">
    <text evidence="1">The sequence shown here is derived from an EMBL/GenBank/DDBJ whole genome shotgun (WGS) entry which is preliminary data.</text>
</comment>
<protein>
    <submittedName>
        <fullName evidence="1">Uncharacterized protein</fullName>
    </submittedName>
</protein>
<accession>A0A0F9L9Z2</accession>